<sequence>MALCTANGPLDDGTCILDSQDQYSIAHAPTCSTVPAPCERTLTAQTRAHNLAFRIFASIVKNSPFDESNNRSQRKPSRLIGMYVVRKDFHFTERSFKLDREQFTEDTMDMFRVIQVAWLISYQSIILTLLIDLIRVN</sequence>
<keyword evidence="2" id="KW-1185">Reference proteome</keyword>
<dbReference type="Proteomes" id="UP001607303">
    <property type="component" value="Unassembled WGS sequence"/>
</dbReference>
<comment type="caution">
    <text evidence="1">The sequence shown here is derived from an EMBL/GenBank/DDBJ whole genome shotgun (WGS) entry which is preliminary data.</text>
</comment>
<reference evidence="1 2" key="1">
    <citation type="journal article" date="2024" name="Ann. Entomol. Soc. Am.">
        <title>Genomic analyses of the southern and eastern yellowjacket wasps (Hymenoptera: Vespidae) reveal evolutionary signatures of social life.</title>
        <authorList>
            <person name="Catto M.A."/>
            <person name="Caine P.B."/>
            <person name="Orr S.E."/>
            <person name="Hunt B.G."/>
            <person name="Goodisman M.A.D."/>
        </authorList>
    </citation>
    <scope>NUCLEOTIDE SEQUENCE [LARGE SCALE GENOMIC DNA]</scope>
    <source>
        <strain evidence="1">232</strain>
        <tissue evidence="1">Head and thorax</tissue>
    </source>
</reference>
<accession>A0ABD2CL12</accession>
<protein>
    <submittedName>
        <fullName evidence="1">Uncharacterized protein</fullName>
    </submittedName>
</protein>
<dbReference type="EMBL" id="JAYRBN010000040">
    <property type="protein sequence ID" value="KAL2745793.1"/>
    <property type="molecule type" value="Genomic_DNA"/>
</dbReference>
<dbReference type="AlphaFoldDB" id="A0ABD2CL12"/>
<gene>
    <name evidence="1" type="ORF">V1477_005947</name>
</gene>
<proteinExistence type="predicted"/>
<organism evidence="1 2">
    <name type="scientific">Vespula maculifrons</name>
    <name type="common">Eastern yellow jacket</name>
    <name type="synonym">Wasp</name>
    <dbReference type="NCBI Taxonomy" id="7453"/>
    <lineage>
        <taxon>Eukaryota</taxon>
        <taxon>Metazoa</taxon>
        <taxon>Ecdysozoa</taxon>
        <taxon>Arthropoda</taxon>
        <taxon>Hexapoda</taxon>
        <taxon>Insecta</taxon>
        <taxon>Pterygota</taxon>
        <taxon>Neoptera</taxon>
        <taxon>Endopterygota</taxon>
        <taxon>Hymenoptera</taxon>
        <taxon>Apocrita</taxon>
        <taxon>Aculeata</taxon>
        <taxon>Vespoidea</taxon>
        <taxon>Vespidae</taxon>
        <taxon>Vespinae</taxon>
        <taxon>Vespula</taxon>
    </lineage>
</organism>
<evidence type="ECO:0000313" key="2">
    <source>
        <dbReference type="Proteomes" id="UP001607303"/>
    </source>
</evidence>
<name>A0ABD2CL12_VESMC</name>
<evidence type="ECO:0000313" key="1">
    <source>
        <dbReference type="EMBL" id="KAL2745793.1"/>
    </source>
</evidence>